<accession>A0A9P6DS99</accession>
<name>A0A9P6DS99_9AGAM</name>
<feature type="region of interest" description="Disordered" evidence="1">
    <location>
        <begin position="1"/>
        <end position="20"/>
    </location>
</feature>
<sequence length="195" mass="21128">MSDNKGPHMDPDQPAVDHYGNFKDASLLELDVSPDTLAAKARLAADAFPRNLGNKPNHGMLSYNSGNEDSDEELHTSHAEISWALQSGKRKATGPSKSSSDTKTLSDESHGGRQATKKQRINDSNSDADNGSHTQDDEVAEFSAADKASTALILANHPKRTDATRDLDGVFGKPEVHKNPDKQVDELMRACLMCM</sequence>
<feature type="compositionally biased region" description="Polar residues" evidence="1">
    <location>
        <begin position="122"/>
        <end position="133"/>
    </location>
</feature>
<dbReference type="EMBL" id="MU129060">
    <property type="protein sequence ID" value="KAF9508390.1"/>
    <property type="molecule type" value="Genomic_DNA"/>
</dbReference>
<evidence type="ECO:0000256" key="1">
    <source>
        <dbReference type="SAM" id="MobiDB-lite"/>
    </source>
</evidence>
<dbReference type="Proteomes" id="UP000886523">
    <property type="component" value="Unassembled WGS sequence"/>
</dbReference>
<feature type="region of interest" description="Disordered" evidence="1">
    <location>
        <begin position="46"/>
        <end position="143"/>
    </location>
</feature>
<protein>
    <submittedName>
        <fullName evidence="2">Uncharacterized protein</fullName>
    </submittedName>
</protein>
<comment type="caution">
    <text evidence="2">The sequence shown here is derived from an EMBL/GenBank/DDBJ whole genome shotgun (WGS) entry which is preliminary data.</text>
</comment>
<evidence type="ECO:0000313" key="3">
    <source>
        <dbReference type="Proteomes" id="UP000886523"/>
    </source>
</evidence>
<proteinExistence type="predicted"/>
<gene>
    <name evidence="2" type="ORF">BS47DRAFT_1397865</name>
</gene>
<evidence type="ECO:0000313" key="2">
    <source>
        <dbReference type="EMBL" id="KAF9508390.1"/>
    </source>
</evidence>
<dbReference type="AlphaFoldDB" id="A0A9P6DS99"/>
<organism evidence="2 3">
    <name type="scientific">Hydnum rufescens UP504</name>
    <dbReference type="NCBI Taxonomy" id="1448309"/>
    <lineage>
        <taxon>Eukaryota</taxon>
        <taxon>Fungi</taxon>
        <taxon>Dikarya</taxon>
        <taxon>Basidiomycota</taxon>
        <taxon>Agaricomycotina</taxon>
        <taxon>Agaricomycetes</taxon>
        <taxon>Cantharellales</taxon>
        <taxon>Hydnaceae</taxon>
        <taxon>Hydnum</taxon>
    </lineage>
</organism>
<feature type="compositionally biased region" description="Basic and acidic residues" evidence="1">
    <location>
        <begin position="1"/>
        <end position="11"/>
    </location>
</feature>
<keyword evidence="3" id="KW-1185">Reference proteome</keyword>
<reference evidence="2" key="1">
    <citation type="journal article" date="2020" name="Nat. Commun.">
        <title>Large-scale genome sequencing of mycorrhizal fungi provides insights into the early evolution of symbiotic traits.</title>
        <authorList>
            <person name="Miyauchi S."/>
            <person name="Kiss E."/>
            <person name="Kuo A."/>
            <person name="Drula E."/>
            <person name="Kohler A."/>
            <person name="Sanchez-Garcia M."/>
            <person name="Morin E."/>
            <person name="Andreopoulos B."/>
            <person name="Barry K.W."/>
            <person name="Bonito G."/>
            <person name="Buee M."/>
            <person name="Carver A."/>
            <person name="Chen C."/>
            <person name="Cichocki N."/>
            <person name="Clum A."/>
            <person name="Culley D."/>
            <person name="Crous P.W."/>
            <person name="Fauchery L."/>
            <person name="Girlanda M."/>
            <person name="Hayes R.D."/>
            <person name="Keri Z."/>
            <person name="LaButti K."/>
            <person name="Lipzen A."/>
            <person name="Lombard V."/>
            <person name="Magnuson J."/>
            <person name="Maillard F."/>
            <person name="Murat C."/>
            <person name="Nolan M."/>
            <person name="Ohm R.A."/>
            <person name="Pangilinan J."/>
            <person name="Pereira M.F."/>
            <person name="Perotto S."/>
            <person name="Peter M."/>
            <person name="Pfister S."/>
            <person name="Riley R."/>
            <person name="Sitrit Y."/>
            <person name="Stielow J.B."/>
            <person name="Szollosi G."/>
            <person name="Zifcakova L."/>
            <person name="Stursova M."/>
            <person name="Spatafora J.W."/>
            <person name="Tedersoo L."/>
            <person name="Vaario L.M."/>
            <person name="Yamada A."/>
            <person name="Yan M."/>
            <person name="Wang P."/>
            <person name="Xu J."/>
            <person name="Bruns T."/>
            <person name="Baldrian P."/>
            <person name="Vilgalys R."/>
            <person name="Dunand C."/>
            <person name="Henrissat B."/>
            <person name="Grigoriev I.V."/>
            <person name="Hibbett D."/>
            <person name="Nagy L.G."/>
            <person name="Martin F.M."/>
        </authorList>
    </citation>
    <scope>NUCLEOTIDE SEQUENCE</scope>
    <source>
        <strain evidence="2">UP504</strain>
    </source>
</reference>